<dbReference type="GO" id="GO:0005886">
    <property type="term" value="C:plasma membrane"/>
    <property type="evidence" value="ECO:0007669"/>
    <property type="project" value="InterPro"/>
</dbReference>
<keyword evidence="7" id="KW-1185">Reference proteome</keyword>
<evidence type="ECO:0000256" key="4">
    <source>
        <dbReference type="ARBA" id="ARBA00023136"/>
    </source>
</evidence>
<comment type="subcellular location">
    <subcellularLocation>
        <location evidence="1">Membrane</location>
        <topology evidence="1">Single-pass membrane protein</topology>
    </subcellularLocation>
</comment>
<dbReference type="OrthoDB" id="7784409at2"/>
<evidence type="ECO:0000256" key="3">
    <source>
        <dbReference type="ARBA" id="ARBA00022989"/>
    </source>
</evidence>
<dbReference type="Pfam" id="PF04357">
    <property type="entry name" value="TamB"/>
    <property type="match status" value="1"/>
</dbReference>
<sequence>MVALLVSLLLLAAGGLVFLDTAPGHRFIVDRLGALETASGLRIRIGRIDGSVFGVSHLRSVEVSDPRGVFLTAPDVVLDWSPGAWLTRGLMIDRLTAQRVILLRRPALRPTGRRGRILPDFNIHLGELGIERLELATGVTGTPRTGSLAGSAEIRAGRALIELRAAFDRGGDRAMLLLDAEPDRDRFDLQARVRAPADGLLPALVGMRRPMQLDVGGSGSWTRWGGRALLDLSGRPAARLLIGASAGRYSLAGRVAVAPYATGKLQRLTAPMVTLRGEATLRDRRVTGRLVAATPELRAVARGTLDLARNAYDGVNVGLDLLRPAALFPNMRGEKVRLVWTLDGPFDTATYAYRLTSPAVTFDTTGFVDVRAEGRGRLSAWPLRLPLRLQARRITGIGDAAGQILANARLEGLLAVTPRLVRGDRLAFTSDKLNGRVSLMLDLASGRFDILISGGLTRYRIPGLGIVDVTSELRVLPGANGRNRVAGRGEAWVRRLDNRFFAELAGGLPHLTTDLARGEDGVLHFTNLRLSAPWLAFVGAGYRRRDGTFHIEGSGRQARYGPFRLVLDGPIERPRIELLLARPNDGLGLAGVRLSLLPSGGGFDYRAAGGSSLGAFTSIGQILLPPGGPTSLVIASLAVGGTEASGRLRSDPGGFSGQLGLAGALAGELQFAPEQEHQRIDAHLTANDATLAGVTIQAGRIDGTVLLIDGRTTVTGVLNARGVSAGALAFSRVQANASLVNGRGQVRAAVAGTRGRGFDFSVLADVSPDRIVLTGRGNVERRPLVLQSAAVITRDGDGWAIAPTRVQFAGGTATMSGRTGERPQLSAELSGMPLGALAILVPGLGLEGVANGRIDYAWNGGRPTGRANLLVRGLARSGLTLASRPIDVGIAAVLTDGQAAVRAVAADHGQVIGRAQARFSPLSRQGPIVAQLLGAPLFAQLRYSGPADTLWRLSGVRIVDLGGPVAVGADIGGRLLDPQIRGSIRATGARLESAVTGLVVTDLQAHGSFAGSRLVFDQLGGATPGGGSISGRGKIDFSGGSPSLDLAFNAANARMIDRDDIAAQVTGPLTIRSNGGGGRIGGDFKLNRGRFTLGRAGSTAGVPTLQVRHTGLDTSEEITLDQLHPWTLDLKLDGGNLDVRGLGISSLWTTRLAIGGTVDAPRFTGTANLVRGDYDFAGRSFRLDRGVIRFQGETPPDPTLDISADAQLQGIEATVRVGGTSNKPEISFTSVPALPQDELLSRLLFGTSITNLAPADALQLAAAVNALRSGGRGLDPLNSLRRAVGLDRLRVLPADVASGQKTALSAGKYLGRKLFVEVITDGQGYSATRIEYQITRWLSLLSSVSTIGRTSANLRVSKDY</sequence>
<accession>A0A429VEC5</accession>
<organism evidence="6 7">
    <name type="scientific">Sphingomonas ginkgonis</name>
    <dbReference type="NCBI Taxonomy" id="2315330"/>
    <lineage>
        <taxon>Bacteria</taxon>
        <taxon>Pseudomonadati</taxon>
        <taxon>Pseudomonadota</taxon>
        <taxon>Alphaproteobacteria</taxon>
        <taxon>Sphingomonadales</taxon>
        <taxon>Sphingomonadaceae</taxon>
        <taxon>Sphingomonas</taxon>
    </lineage>
</organism>
<evidence type="ECO:0000313" key="7">
    <source>
        <dbReference type="Proteomes" id="UP000274661"/>
    </source>
</evidence>
<feature type="domain" description="Translocation and assembly module TamB C-terminal" evidence="5">
    <location>
        <begin position="1019"/>
        <end position="1359"/>
    </location>
</feature>
<gene>
    <name evidence="6" type="ORF">HMF7854_13020</name>
</gene>
<evidence type="ECO:0000313" key="6">
    <source>
        <dbReference type="EMBL" id="RST32276.1"/>
    </source>
</evidence>
<dbReference type="PANTHER" id="PTHR36985:SF1">
    <property type="entry name" value="TRANSLOCATION AND ASSEMBLY MODULE SUBUNIT TAMB"/>
    <property type="match status" value="1"/>
</dbReference>
<keyword evidence="3" id="KW-1133">Transmembrane helix</keyword>
<dbReference type="GO" id="GO:0009306">
    <property type="term" value="P:protein secretion"/>
    <property type="evidence" value="ECO:0007669"/>
    <property type="project" value="InterPro"/>
</dbReference>
<name>A0A429VEC5_9SPHN</name>
<evidence type="ECO:0000256" key="2">
    <source>
        <dbReference type="ARBA" id="ARBA00022692"/>
    </source>
</evidence>
<keyword evidence="2" id="KW-0812">Transmembrane</keyword>
<dbReference type="PANTHER" id="PTHR36985">
    <property type="entry name" value="TRANSLOCATION AND ASSEMBLY MODULE SUBUNIT TAMB"/>
    <property type="match status" value="1"/>
</dbReference>
<dbReference type="InterPro" id="IPR007452">
    <property type="entry name" value="TamB_C"/>
</dbReference>
<comment type="caution">
    <text evidence="6">The sequence shown here is derived from an EMBL/GenBank/DDBJ whole genome shotgun (WGS) entry which is preliminary data.</text>
</comment>
<keyword evidence="4" id="KW-0472">Membrane</keyword>
<evidence type="ECO:0000259" key="5">
    <source>
        <dbReference type="Pfam" id="PF04357"/>
    </source>
</evidence>
<dbReference type="Proteomes" id="UP000274661">
    <property type="component" value="Unassembled WGS sequence"/>
</dbReference>
<protein>
    <submittedName>
        <fullName evidence="6">Translocation/assembly module TamB</fullName>
    </submittedName>
</protein>
<proteinExistence type="predicted"/>
<reference evidence="6 7" key="1">
    <citation type="submission" date="2018-12" db="EMBL/GenBank/DDBJ databases">
        <title>Sphingomonas sp. HMF7854 Genome sequencing and assembly.</title>
        <authorList>
            <person name="Cha I."/>
            <person name="Kang H."/>
            <person name="Kim H."/>
            <person name="Kang J."/>
            <person name="Joh K."/>
        </authorList>
    </citation>
    <scope>NUCLEOTIDE SEQUENCE [LARGE SCALE GENOMIC DNA]</scope>
    <source>
        <strain evidence="6 7">HMF7854</strain>
    </source>
</reference>
<dbReference type="EMBL" id="RWJF01000001">
    <property type="protein sequence ID" value="RST32276.1"/>
    <property type="molecule type" value="Genomic_DNA"/>
</dbReference>
<evidence type="ECO:0000256" key="1">
    <source>
        <dbReference type="ARBA" id="ARBA00004167"/>
    </source>
</evidence>